<dbReference type="GO" id="GO:0008782">
    <property type="term" value="F:adenosylhomocysteine nucleosidase activity"/>
    <property type="evidence" value="ECO:0007669"/>
    <property type="project" value="UniProtKB-EC"/>
</dbReference>
<dbReference type="InterPro" id="IPR010049">
    <property type="entry name" value="MTA_SAH_Nsdase"/>
</dbReference>
<dbReference type="EC" id="3.2.2.9" evidence="2"/>
<reference evidence="7" key="1">
    <citation type="submission" date="2020-10" db="EMBL/GenBank/DDBJ databases">
        <authorList>
            <person name="Gilroy R."/>
        </authorList>
    </citation>
    <scope>NUCLEOTIDE SEQUENCE</scope>
    <source>
        <strain evidence="7">CHK195-15760</strain>
    </source>
</reference>
<evidence type="ECO:0000313" key="7">
    <source>
        <dbReference type="EMBL" id="HIU52389.1"/>
    </source>
</evidence>
<evidence type="ECO:0000259" key="6">
    <source>
        <dbReference type="Pfam" id="PF01048"/>
    </source>
</evidence>
<dbReference type="GO" id="GO:0005829">
    <property type="term" value="C:cytosol"/>
    <property type="evidence" value="ECO:0007669"/>
    <property type="project" value="TreeGrafter"/>
</dbReference>
<dbReference type="EMBL" id="DVNH01000058">
    <property type="protein sequence ID" value="HIU52389.1"/>
    <property type="molecule type" value="Genomic_DNA"/>
</dbReference>
<organism evidence="7 8">
    <name type="scientific">Candidatus Merdicola faecigallinarum</name>
    <dbReference type="NCBI Taxonomy" id="2840862"/>
    <lineage>
        <taxon>Bacteria</taxon>
        <taxon>Bacillati</taxon>
        <taxon>Bacillota</taxon>
        <taxon>Clostridia</taxon>
        <taxon>Candidatus Merdicola</taxon>
    </lineage>
</organism>
<dbReference type="NCBIfam" id="NF004079">
    <property type="entry name" value="PRK05584.1"/>
    <property type="match status" value="1"/>
</dbReference>
<dbReference type="GO" id="GO:0019284">
    <property type="term" value="P:L-methionine salvage from S-adenosylmethionine"/>
    <property type="evidence" value="ECO:0007669"/>
    <property type="project" value="TreeGrafter"/>
</dbReference>
<keyword evidence="5" id="KW-0486">Methionine biosynthesis</keyword>
<dbReference type="GO" id="GO:0009164">
    <property type="term" value="P:nucleoside catabolic process"/>
    <property type="evidence" value="ECO:0007669"/>
    <property type="project" value="InterPro"/>
</dbReference>
<name>A0A9D1M2H7_9FIRM</name>
<dbReference type="PANTHER" id="PTHR46832:SF1">
    <property type="entry name" value="5'-METHYLTHIOADENOSINE_S-ADENOSYLHOMOCYSTEINE NUCLEOSIDASE"/>
    <property type="match status" value="1"/>
</dbReference>
<keyword evidence="4 7" id="KW-0378">Hydrolase</keyword>
<feature type="domain" description="Nucleoside phosphorylase" evidence="6">
    <location>
        <begin position="4"/>
        <end position="231"/>
    </location>
</feature>
<comment type="caution">
    <text evidence="7">The sequence shown here is derived from an EMBL/GenBank/DDBJ whole genome shotgun (WGS) entry which is preliminary data.</text>
</comment>
<dbReference type="NCBIfam" id="TIGR01704">
    <property type="entry name" value="MTA_SAH-Nsdase"/>
    <property type="match status" value="1"/>
</dbReference>
<evidence type="ECO:0000313" key="8">
    <source>
        <dbReference type="Proteomes" id="UP000824093"/>
    </source>
</evidence>
<dbReference type="GO" id="GO:0008930">
    <property type="term" value="F:methylthioadenosine nucleosidase activity"/>
    <property type="evidence" value="ECO:0007669"/>
    <property type="project" value="InterPro"/>
</dbReference>
<evidence type="ECO:0000256" key="2">
    <source>
        <dbReference type="ARBA" id="ARBA00011974"/>
    </source>
</evidence>
<proteinExistence type="predicted"/>
<dbReference type="Pfam" id="PF01048">
    <property type="entry name" value="PNP_UDP_1"/>
    <property type="match status" value="1"/>
</dbReference>
<dbReference type="GO" id="GO:0019509">
    <property type="term" value="P:L-methionine salvage from methylthioadenosine"/>
    <property type="evidence" value="ECO:0007669"/>
    <property type="project" value="InterPro"/>
</dbReference>
<evidence type="ECO:0000256" key="1">
    <source>
        <dbReference type="ARBA" id="ARBA00004945"/>
    </source>
</evidence>
<dbReference type="CDD" id="cd09008">
    <property type="entry name" value="MTAN"/>
    <property type="match status" value="1"/>
</dbReference>
<gene>
    <name evidence="7" type="ORF">IAB70_07280</name>
</gene>
<protein>
    <recommendedName>
        <fullName evidence="2">adenosylhomocysteine nucleosidase</fullName>
        <ecNumber evidence="2">3.2.2.9</ecNumber>
    </recommendedName>
</protein>
<keyword evidence="3" id="KW-0028">Amino-acid biosynthesis</keyword>
<dbReference type="SUPFAM" id="SSF53167">
    <property type="entry name" value="Purine and uridine phosphorylases"/>
    <property type="match status" value="1"/>
</dbReference>
<comment type="pathway">
    <text evidence="1">Amino-acid biosynthesis; L-methionine biosynthesis via salvage pathway; S-methyl-5-thio-alpha-D-ribose 1-phosphate from S-methyl-5'-thioadenosine (hydrolase route): step 1/2.</text>
</comment>
<reference evidence="7" key="2">
    <citation type="journal article" date="2021" name="PeerJ">
        <title>Extensive microbial diversity within the chicken gut microbiome revealed by metagenomics and culture.</title>
        <authorList>
            <person name="Gilroy R."/>
            <person name="Ravi A."/>
            <person name="Getino M."/>
            <person name="Pursley I."/>
            <person name="Horton D.L."/>
            <person name="Alikhan N.F."/>
            <person name="Baker D."/>
            <person name="Gharbi K."/>
            <person name="Hall N."/>
            <person name="Watson M."/>
            <person name="Adriaenssens E.M."/>
            <person name="Foster-Nyarko E."/>
            <person name="Jarju S."/>
            <person name="Secka A."/>
            <person name="Antonio M."/>
            <person name="Oren A."/>
            <person name="Chaudhuri R.R."/>
            <person name="La Ragione R."/>
            <person name="Hildebrand F."/>
            <person name="Pallen M.J."/>
        </authorList>
    </citation>
    <scope>NUCLEOTIDE SEQUENCE</scope>
    <source>
        <strain evidence="7">CHK195-15760</strain>
    </source>
</reference>
<accession>A0A9D1M2H7</accession>
<dbReference type="Gene3D" id="3.40.50.1580">
    <property type="entry name" value="Nucleoside phosphorylase domain"/>
    <property type="match status" value="1"/>
</dbReference>
<dbReference type="PANTHER" id="PTHR46832">
    <property type="entry name" value="5'-METHYLTHIOADENOSINE/S-ADENOSYLHOMOCYSTEINE NUCLEOSIDASE"/>
    <property type="match status" value="1"/>
</dbReference>
<dbReference type="InterPro" id="IPR000845">
    <property type="entry name" value="Nucleoside_phosphorylase_d"/>
</dbReference>
<evidence type="ECO:0000256" key="4">
    <source>
        <dbReference type="ARBA" id="ARBA00022801"/>
    </source>
</evidence>
<sequence length="232" mass="26087">MNERIGIIAAMDEEMREIEKIMQDKKEEMCWNLTFFLGKIGEKSCVLVKCGVGKVNAARTTQILIDNYHVTTVINVGSAGALKKEINYGDIVIGEKLVQYDFDITAFGHPKGYISSTGRFFKSDLLLVKKANKMIEKIGENSYHAKIGVIATGDTFFTNKNPNQEIVKEFNADCVEMEGAAIAQVCYLDNIPFLIIRSISDVPNGRNEIDFYEYLEMASRRCAIFIQALLED</sequence>
<dbReference type="InterPro" id="IPR035994">
    <property type="entry name" value="Nucleoside_phosphorylase_sf"/>
</dbReference>
<keyword evidence="7" id="KW-0326">Glycosidase</keyword>
<evidence type="ECO:0000256" key="5">
    <source>
        <dbReference type="ARBA" id="ARBA00023167"/>
    </source>
</evidence>
<dbReference type="Proteomes" id="UP000824093">
    <property type="component" value="Unassembled WGS sequence"/>
</dbReference>
<evidence type="ECO:0000256" key="3">
    <source>
        <dbReference type="ARBA" id="ARBA00022605"/>
    </source>
</evidence>
<dbReference type="AlphaFoldDB" id="A0A9D1M2H7"/>